<comment type="caution">
    <text evidence="1">The sequence shown here is derived from an EMBL/GenBank/DDBJ whole genome shotgun (WGS) entry which is preliminary data.</text>
</comment>
<organism evidence="1 2">
    <name type="scientific">Gigaspora margarita</name>
    <dbReference type="NCBI Taxonomy" id="4874"/>
    <lineage>
        <taxon>Eukaryota</taxon>
        <taxon>Fungi</taxon>
        <taxon>Fungi incertae sedis</taxon>
        <taxon>Mucoromycota</taxon>
        <taxon>Glomeromycotina</taxon>
        <taxon>Glomeromycetes</taxon>
        <taxon>Diversisporales</taxon>
        <taxon>Gigasporaceae</taxon>
        <taxon>Gigaspora</taxon>
    </lineage>
</organism>
<protein>
    <submittedName>
        <fullName evidence="1">166_t:CDS:1</fullName>
    </submittedName>
</protein>
<proteinExistence type="predicted"/>
<keyword evidence="2" id="KW-1185">Reference proteome</keyword>
<dbReference type="Proteomes" id="UP000789901">
    <property type="component" value="Unassembled WGS sequence"/>
</dbReference>
<reference evidence="1 2" key="1">
    <citation type="submission" date="2021-06" db="EMBL/GenBank/DDBJ databases">
        <authorList>
            <person name="Kallberg Y."/>
            <person name="Tangrot J."/>
            <person name="Rosling A."/>
        </authorList>
    </citation>
    <scope>NUCLEOTIDE SEQUENCE [LARGE SCALE GENOMIC DNA]</scope>
    <source>
        <strain evidence="1 2">120-4 pot B 10/14</strain>
    </source>
</reference>
<name>A0ABN7WFE3_GIGMA</name>
<dbReference type="EMBL" id="CAJVQB010042552">
    <property type="protein sequence ID" value="CAG8830507.1"/>
    <property type="molecule type" value="Genomic_DNA"/>
</dbReference>
<accession>A0ABN7WFE3</accession>
<sequence>MPKYKRAQRYKIGETIRYQNYSQEKRKTIEEIDLCNFNLEGDLDLEEFTDRGNLKDNIKETFEVTIEHLLKLKPPIKKNKRQALVSSLQALMKNDESVCEEYESLNAWIVDKEHQAMFKKARVVQYNISYGAEAQEINPLNGQKVKEEKEDELLSRIPHKFFILGIQTRFLCGINFRAYILCLLNFITKHISLFMILHSDQTLFYGEYKLKPLDVLQSFKIETRNYHAHSITKSEGKWNNEKLQRFSTLALELVDCLCDEDAFESLLVLKWNLSSELTEQYVLPMKRRHENNENEIQG</sequence>
<evidence type="ECO:0000313" key="1">
    <source>
        <dbReference type="EMBL" id="CAG8830507.1"/>
    </source>
</evidence>
<gene>
    <name evidence="1" type="ORF">GMARGA_LOCUS30344</name>
</gene>
<evidence type="ECO:0000313" key="2">
    <source>
        <dbReference type="Proteomes" id="UP000789901"/>
    </source>
</evidence>